<keyword evidence="5" id="KW-0560">Oxidoreductase</keyword>
<gene>
    <name evidence="8" type="ORF">ACFYXI_09950</name>
</gene>
<evidence type="ECO:0000313" key="9">
    <source>
        <dbReference type="Proteomes" id="UP001602013"/>
    </source>
</evidence>
<dbReference type="InterPro" id="IPR000659">
    <property type="entry name" value="Pyridox_Oxase"/>
</dbReference>
<dbReference type="InterPro" id="IPR011576">
    <property type="entry name" value="Pyridox_Oxase_N"/>
</dbReference>
<dbReference type="PANTHER" id="PTHR10851">
    <property type="entry name" value="PYRIDOXINE-5-PHOSPHATE OXIDASE"/>
    <property type="match status" value="1"/>
</dbReference>
<dbReference type="InterPro" id="IPR019576">
    <property type="entry name" value="Pyridoxamine_oxidase_dimer_C"/>
</dbReference>
<dbReference type="PIRSF" id="PIRSF000190">
    <property type="entry name" value="Pyd_amn-ph_oxd"/>
    <property type="match status" value="1"/>
</dbReference>
<keyword evidence="3" id="KW-0285">Flavoprotein</keyword>
<evidence type="ECO:0000256" key="3">
    <source>
        <dbReference type="ARBA" id="ARBA00022630"/>
    </source>
</evidence>
<keyword evidence="9" id="KW-1185">Reference proteome</keyword>
<dbReference type="SUPFAM" id="SSF50475">
    <property type="entry name" value="FMN-binding split barrel"/>
    <property type="match status" value="1"/>
</dbReference>
<dbReference type="InterPro" id="IPR012349">
    <property type="entry name" value="Split_barrel_FMN-bd"/>
</dbReference>
<proteinExistence type="inferred from homology"/>
<dbReference type="Pfam" id="PF10590">
    <property type="entry name" value="PNP_phzG_C"/>
    <property type="match status" value="1"/>
</dbReference>
<accession>A0ABW6SLP7</accession>
<dbReference type="NCBIfam" id="NF004231">
    <property type="entry name" value="PRK05679.1"/>
    <property type="match status" value="1"/>
</dbReference>
<feature type="domain" description="Pyridoxamine 5'-phosphate oxidase N-terminal" evidence="6">
    <location>
        <begin position="24"/>
        <end position="134"/>
    </location>
</feature>
<comment type="similarity">
    <text evidence="2">Belongs to the pyridoxamine 5'-phosphate oxidase family.</text>
</comment>
<evidence type="ECO:0000259" key="6">
    <source>
        <dbReference type="Pfam" id="PF01243"/>
    </source>
</evidence>
<dbReference type="PANTHER" id="PTHR10851:SF0">
    <property type="entry name" value="PYRIDOXINE-5'-PHOSPHATE OXIDASE"/>
    <property type="match status" value="1"/>
</dbReference>
<comment type="caution">
    <text evidence="8">The sequence shown here is derived from an EMBL/GenBank/DDBJ whole genome shotgun (WGS) entry which is preliminary data.</text>
</comment>
<protein>
    <submittedName>
        <fullName evidence="8">Pyridoxal 5'-phosphate synthase</fullName>
    </submittedName>
</protein>
<organism evidence="8 9">
    <name type="scientific">Microtetraspora malaysiensis</name>
    <dbReference type="NCBI Taxonomy" id="161358"/>
    <lineage>
        <taxon>Bacteria</taxon>
        <taxon>Bacillati</taxon>
        <taxon>Actinomycetota</taxon>
        <taxon>Actinomycetes</taxon>
        <taxon>Streptosporangiales</taxon>
        <taxon>Streptosporangiaceae</taxon>
        <taxon>Microtetraspora</taxon>
    </lineage>
</organism>
<evidence type="ECO:0000259" key="7">
    <source>
        <dbReference type="Pfam" id="PF10590"/>
    </source>
</evidence>
<dbReference type="RefSeq" id="WP_387410136.1">
    <property type="nucleotide sequence ID" value="NZ_JBIASD010000005.1"/>
</dbReference>
<keyword evidence="4" id="KW-0288">FMN</keyword>
<dbReference type="Gene3D" id="2.30.110.10">
    <property type="entry name" value="Electron Transport, Fmn-binding Protein, Chain A"/>
    <property type="match status" value="1"/>
</dbReference>
<name>A0ABW6SLP7_9ACTN</name>
<dbReference type="EMBL" id="JBIASD010000005">
    <property type="protein sequence ID" value="MFF3665905.1"/>
    <property type="molecule type" value="Genomic_DNA"/>
</dbReference>
<sequence length="195" mass="21377">MTRSDPMAVLLEWQAAAQEAGDPQAGLMALSTISPAGEPSVRTVSVKLLESRRIGFVTDSRSPKARDIAACPRVAVMFTWLSLRRQVTVRGDAAPMSTAEAEREFRRRSRPAQLGAWASHQSSPIPDRGVLDSAMAAAARRWPEGEAVPVPPYWAGYVITPTEIEFLQAGRPDRLHDRRRHRLIGDAWVGQALGS</sequence>
<dbReference type="Pfam" id="PF01243">
    <property type="entry name" value="PNPOx_N"/>
    <property type="match status" value="1"/>
</dbReference>
<dbReference type="Proteomes" id="UP001602013">
    <property type="component" value="Unassembled WGS sequence"/>
</dbReference>
<evidence type="ECO:0000256" key="1">
    <source>
        <dbReference type="ARBA" id="ARBA00001917"/>
    </source>
</evidence>
<reference evidence="8 9" key="1">
    <citation type="submission" date="2024-10" db="EMBL/GenBank/DDBJ databases">
        <title>The Natural Products Discovery Center: Release of the First 8490 Sequenced Strains for Exploring Actinobacteria Biosynthetic Diversity.</title>
        <authorList>
            <person name="Kalkreuter E."/>
            <person name="Kautsar S.A."/>
            <person name="Yang D."/>
            <person name="Bader C.D."/>
            <person name="Teijaro C.N."/>
            <person name="Fluegel L."/>
            <person name="Davis C.M."/>
            <person name="Simpson J.R."/>
            <person name="Lauterbach L."/>
            <person name="Steele A.D."/>
            <person name="Gui C."/>
            <person name="Meng S."/>
            <person name="Li G."/>
            <person name="Viehrig K."/>
            <person name="Ye F."/>
            <person name="Su P."/>
            <person name="Kiefer A.F."/>
            <person name="Nichols A."/>
            <person name="Cepeda A.J."/>
            <person name="Yan W."/>
            <person name="Fan B."/>
            <person name="Jiang Y."/>
            <person name="Adhikari A."/>
            <person name="Zheng C.-J."/>
            <person name="Schuster L."/>
            <person name="Cowan T.M."/>
            <person name="Smanski M.J."/>
            <person name="Chevrette M.G."/>
            <person name="De Carvalho L.P.S."/>
            <person name="Shen B."/>
        </authorList>
    </citation>
    <scope>NUCLEOTIDE SEQUENCE [LARGE SCALE GENOMIC DNA]</scope>
    <source>
        <strain evidence="8 9">NPDC002173</strain>
    </source>
</reference>
<evidence type="ECO:0000256" key="5">
    <source>
        <dbReference type="ARBA" id="ARBA00023002"/>
    </source>
</evidence>
<evidence type="ECO:0000256" key="4">
    <source>
        <dbReference type="ARBA" id="ARBA00022643"/>
    </source>
</evidence>
<evidence type="ECO:0000313" key="8">
    <source>
        <dbReference type="EMBL" id="MFF3665905.1"/>
    </source>
</evidence>
<feature type="domain" description="Pyridoxine 5'-phosphate oxidase dimerisation C-terminal" evidence="7">
    <location>
        <begin position="154"/>
        <end position="191"/>
    </location>
</feature>
<comment type="cofactor">
    <cofactor evidence="1">
        <name>FMN</name>
        <dbReference type="ChEBI" id="CHEBI:58210"/>
    </cofactor>
</comment>
<evidence type="ECO:0000256" key="2">
    <source>
        <dbReference type="ARBA" id="ARBA00007301"/>
    </source>
</evidence>